<dbReference type="InterPro" id="IPR040573">
    <property type="entry name" value="TSP_N"/>
</dbReference>
<keyword evidence="5" id="KW-0732">Signal</keyword>
<dbReference type="PANTHER" id="PTHR32060:SF22">
    <property type="entry name" value="CARBOXYL-TERMINAL-PROCESSING PEPTIDASE 3, CHLOROPLASTIC"/>
    <property type="match status" value="1"/>
</dbReference>
<keyword evidence="1" id="KW-0645">Protease</keyword>
<evidence type="ECO:0000256" key="2">
    <source>
        <dbReference type="ARBA" id="ARBA00022801"/>
    </source>
</evidence>
<name>A0AAC9PWL3_9FLAO</name>
<dbReference type="Pfam" id="PF03572">
    <property type="entry name" value="Peptidase_S41"/>
    <property type="match status" value="1"/>
</dbReference>
<dbReference type="RefSeq" id="WP_076732810.1">
    <property type="nucleotide sequence ID" value="NZ_CP019352.1"/>
</dbReference>
<dbReference type="GO" id="GO:0030288">
    <property type="term" value="C:outer membrane-bounded periplasmic space"/>
    <property type="evidence" value="ECO:0007669"/>
    <property type="project" value="TreeGrafter"/>
</dbReference>
<evidence type="ECO:0000313" key="8">
    <source>
        <dbReference type="Proteomes" id="UP000187506"/>
    </source>
</evidence>
<organism evidence="7 8">
    <name type="scientific">Lacinutrix venerupis</name>
    <dbReference type="NCBI Taxonomy" id="1486034"/>
    <lineage>
        <taxon>Bacteria</taxon>
        <taxon>Pseudomonadati</taxon>
        <taxon>Bacteroidota</taxon>
        <taxon>Flavobacteriia</taxon>
        <taxon>Flavobacteriales</taxon>
        <taxon>Flavobacteriaceae</taxon>
        <taxon>Lacinutrix</taxon>
    </lineage>
</organism>
<dbReference type="GO" id="GO:0004175">
    <property type="term" value="F:endopeptidase activity"/>
    <property type="evidence" value="ECO:0007669"/>
    <property type="project" value="TreeGrafter"/>
</dbReference>
<feature type="coiled-coil region" evidence="4">
    <location>
        <begin position="163"/>
        <end position="190"/>
    </location>
</feature>
<dbReference type="GO" id="GO:0008236">
    <property type="term" value="F:serine-type peptidase activity"/>
    <property type="evidence" value="ECO:0007669"/>
    <property type="project" value="UniProtKB-KW"/>
</dbReference>
<gene>
    <name evidence="7" type="ORF">BWR22_06630</name>
</gene>
<dbReference type="CDD" id="cd07560">
    <property type="entry name" value="Peptidase_S41_CPP"/>
    <property type="match status" value="1"/>
</dbReference>
<dbReference type="PANTHER" id="PTHR32060">
    <property type="entry name" value="TAIL-SPECIFIC PROTEASE"/>
    <property type="match status" value="1"/>
</dbReference>
<dbReference type="GO" id="GO:0007165">
    <property type="term" value="P:signal transduction"/>
    <property type="evidence" value="ECO:0007669"/>
    <property type="project" value="TreeGrafter"/>
</dbReference>
<keyword evidence="3" id="KW-0720">Serine protease</keyword>
<protein>
    <recommendedName>
        <fullName evidence="6">Tail specific protease domain-containing protein</fullName>
    </recommendedName>
</protein>
<dbReference type="SUPFAM" id="SSF50156">
    <property type="entry name" value="PDZ domain-like"/>
    <property type="match status" value="1"/>
</dbReference>
<evidence type="ECO:0000256" key="4">
    <source>
        <dbReference type="SAM" id="Coils"/>
    </source>
</evidence>
<dbReference type="EMBL" id="CP019352">
    <property type="protein sequence ID" value="APX99994.1"/>
    <property type="molecule type" value="Genomic_DNA"/>
</dbReference>
<dbReference type="InterPro" id="IPR004447">
    <property type="entry name" value="Peptidase_S41A"/>
</dbReference>
<dbReference type="Gene3D" id="3.90.226.10">
    <property type="entry name" value="2-enoyl-CoA Hydratase, Chain A, domain 1"/>
    <property type="match status" value="1"/>
</dbReference>
<evidence type="ECO:0000313" key="7">
    <source>
        <dbReference type="EMBL" id="APX99994.1"/>
    </source>
</evidence>
<sequence>MIRHLFISLLLCISVCSYCQENTLFCKQVTALKSTIESKHFAPKTLNDTTSKHIYKLFLKEMDADKDYFLKSDITNFNVDEFKLDNYIENGNCQFIDKYISVLEHNIKLNITKLEALKNIPLDYSGTLTLQHTPEKFYTFYKDETALNNGLKKRISYRIITKLLDENNDIETLKKNFNSLEKVAKNIVIENEICLLNELLNKDGGINTFVKHAFLNAYVKVNDPNSSFFNSTQKLTYQNRLSKNQLSFGIITTKNDNGDIVVANIIPGSAAFENGKFEEDDIIQSISNGKSIFRIHCVSNEDIILYLNKEEHKTLTFSIKKKNGTLQDIKLTKSNIKVEDNAIRGYLINDVSNYGYIKIPSFYTNFESPNGRGLTADIAKELYKLQKENIEGLILDLRFNGGGSMQEAIELSGMFIDRGPVAIIKSKNGENFTIKDHKRGSFYSKPIVILVNDYSASASELFAAAMQDYNRAIIVGSKTYGKSSAQTILPLSIEDSSLGFAKLTIQAFYRVTGESHQAVGVIPDIKLPSLYDNFNTAESNKPYALQNTKTNVSLKHVPFTKINTNIAENSSKTRILNDENFKKISEINKAFYNLLYKRGTKYKLTLNDVFEEKKRRQATLDFIFEAEDTQPALFKILNTKSTTELLKYNSDDKEQNDTVLKTLSQDIYINEAKHILKNLTTPN</sequence>
<dbReference type="SMART" id="SM00245">
    <property type="entry name" value="TSPc"/>
    <property type="match status" value="1"/>
</dbReference>
<dbReference type="AlphaFoldDB" id="A0AAC9PWL3"/>
<feature type="domain" description="Tail specific protease" evidence="6">
    <location>
        <begin position="324"/>
        <end position="528"/>
    </location>
</feature>
<dbReference type="SUPFAM" id="SSF52096">
    <property type="entry name" value="ClpP/crotonase"/>
    <property type="match status" value="1"/>
</dbReference>
<keyword evidence="8" id="KW-1185">Reference proteome</keyword>
<dbReference type="GO" id="GO:0006508">
    <property type="term" value="P:proteolysis"/>
    <property type="evidence" value="ECO:0007669"/>
    <property type="project" value="UniProtKB-KW"/>
</dbReference>
<dbReference type="InterPro" id="IPR036034">
    <property type="entry name" value="PDZ_sf"/>
</dbReference>
<evidence type="ECO:0000256" key="5">
    <source>
        <dbReference type="SAM" id="SignalP"/>
    </source>
</evidence>
<keyword evidence="4" id="KW-0175">Coiled coil</keyword>
<proteinExistence type="predicted"/>
<feature type="signal peptide" evidence="5">
    <location>
        <begin position="1"/>
        <end position="19"/>
    </location>
</feature>
<dbReference type="InterPro" id="IPR005151">
    <property type="entry name" value="Tail-specific_protease"/>
</dbReference>
<dbReference type="KEGG" id="lvn:BWR22_06630"/>
<reference evidence="7 8" key="1">
    <citation type="submission" date="2017-01" db="EMBL/GenBank/DDBJ databases">
        <title>Complete genome of Lacinutrix venerupis DOK2-8 isolated from seawater in Dokdo.</title>
        <authorList>
            <person name="Chi W.-J."/>
            <person name="Kim J.H."/>
        </authorList>
    </citation>
    <scope>NUCLEOTIDE SEQUENCE [LARGE SCALE GENOMIC DNA]</scope>
    <source>
        <strain evidence="7 8">DOK2-8</strain>
    </source>
</reference>
<evidence type="ECO:0000256" key="1">
    <source>
        <dbReference type="ARBA" id="ARBA00022670"/>
    </source>
</evidence>
<dbReference type="Proteomes" id="UP000187506">
    <property type="component" value="Chromosome"/>
</dbReference>
<evidence type="ECO:0000259" key="6">
    <source>
        <dbReference type="SMART" id="SM00245"/>
    </source>
</evidence>
<accession>A0AAC9PWL3</accession>
<dbReference type="InterPro" id="IPR029045">
    <property type="entry name" value="ClpP/crotonase-like_dom_sf"/>
</dbReference>
<feature type="chain" id="PRO_5041955223" description="Tail specific protease domain-containing protein" evidence="5">
    <location>
        <begin position="20"/>
        <end position="683"/>
    </location>
</feature>
<keyword evidence="2" id="KW-0378">Hydrolase</keyword>
<dbReference type="Pfam" id="PF17804">
    <property type="entry name" value="TSP_NTD"/>
    <property type="match status" value="1"/>
</dbReference>
<evidence type="ECO:0000256" key="3">
    <source>
        <dbReference type="ARBA" id="ARBA00022825"/>
    </source>
</evidence>
<dbReference type="Gene3D" id="2.30.42.10">
    <property type="match status" value="1"/>
</dbReference>